<organism evidence="2 3">
    <name type="scientific">Arthrobacter sunyaminii</name>
    <dbReference type="NCBI Taxonomy" id="2816859"/>
    <lineage>
        <taxon>Bacteria</taxon>
        <taxon>Bacillati</taxon>
        <taxon>Actinomycetota</taxon>
        <taxon>Actinomycetes</taxon>
        <taxon>Micrococcales</taxon>
        <taxon>Micrococcaceae</taxon>
        <taxon>Arthrobacter</taxon>
    </lineage>
</organism>
<sequence>MAATIPYLGYPDLLSQRWQLGWIRPLLGTALFGYAALLFFQHFRQARSSRSNQGPTA</sequence>
<protein>
    <submittedName>
        <fullName evidence="2">Uncharacterized protein</fullName>
    </submittedName>
</protein>
<keyword evidence="1" id="KW-1133">Transmembrane helix</keyword>
<keyword evidence="1" id="KW-0812">Transmembrane</keyword>
<accession>A0A975S742</accession>
<proteinExistence type="predicted"/>
<keyword evidence="1" id="KW-0472">Membrane</keyword>
<dbReference type="KEGG" id="asun:KG104_04445"/>
<dbReference type="Proteomes" id="UP000680588">
    <property type="component" value="Chromosome"/>
</dbReference>
<gene>
    <name evidence="2" type="ORF">KG104_04445</name>
</gene>
<evidence type="ECO:0000256" key="1">
    <source>
        <dbReference type="SAM" id="Phobius"/>
    </source>
</evidence>
<dbReference type="AlphaFoldDB" id="A0A975S742"/>
<reference evidence="2" key="1">
    <citation type="submission" date="2021-06" db="EMBL/GenBank/DDBJ databases">
        <title>Novel species in genus Arthrobacter.</title>
        <authorList>
            <person name="Zhang G."/>
        </authorList>
    </citation>
    <scope>NUCLEOTIDE SEQUENCE</scope>
    <source>
        <strain evidence="2">Zg-ZUI122</strain>
    </source>
</reference>
<feature type="transmembrane region" description="Helical" evidence="1">
    <location>
        <begin position="20"/>
        <end position="40"/>
    </location>
</feature>
<dbReference type="RefSeq" id="WP_207347406.1">
    <property type="nucleotide sequence ID" value="NZ_CP076456.1"/>
</dbReference>
<evidence type="ECO:0000313" key="3">
    <source>
        <dbReference type="Proteomes" id="UP000680588"/>
    </source>
</evidence>
<keyword evidence="3" id="KW-1185">Reference proteome</keyword>
<evidence type="ECO:0000313" key="2">
    <source>
        <dbReference type="EMBL" id="QWQ37049.1"/>
    </source>
</evidence>
<name>A0A975S742_9MICC</name>
<dbReference type="EMBL" id="CP076456">
    <property type="protein sequence ID" value="QWQ37049.1"/>
    <property type="molecule type" value="Genomic_DNA"/>
</dbReference>